<dbReference type="AlphaFoldDB" id="A0A5P6P942"/>
<name>A0A5P6P942_9BRAD</name>
<dbReference type="Proteomes" id="UP000325641">
    <property type="component" value="Chromosome"/>
</dbReference>
<protein>
    <submittedName>
        <fullName evidence="1">Cupin</fullName>
    </submittedName>
</protein>
<dbReference type="OrthoDB" id="8265259at2"/>
<gene>
    <name evidence="1" type="ORF">F8237_21665</name>
</gene>
<organism evidence="1 2">
    <name type="scientific">Bradyrhizobium betae</name>
    <dbReference type="NCBI Taxonomy" id="244734"/>
    <lineage>
        <taxon>Bacteria</taxon>
        <taxon>Pseudomonadati</taxon>
        <taxon>Pseudomonadota</taxon>
        <taxon>Alphaproteobacteria</taxon>
        <taxon>Hyphomicrobiales</taxon>
        <taxon>Nitrobacteraceae</taxon>
        <taxon>Bradyrhizobium</taxon>
    </lineage>
</organism>
<dbReference type="SUPFAM" id="SSF51182">
    <property type="entry name" value="RmlC-like cupins"/>
    <property type="match status" value="1"/>
</dbReference>
<dbReference type="InterPro" id="IPR011051">
    <property type="entry name" value="RmlC_Cupin_sf"/>
</dbReference>
<accession>A0A5P6P942</accession>
<dbReference type="Gene3D" id="2.60.120.10">
    <property type="entry name" value="Jelly Rolls"/>
    <property type="match status" value="1"/>
</dbReference>
<dbReference type="InterPro" id="IPR014710">
    <property type="entry name" value="RmlC-like_jellyroll"/>
</dbReference>
<reference evidence="2" key="1">
    <citation type="submission" date="2019-10" db="EMBL/GenBank/DDBJ databases">
        <title>Complete Genome Sequence of Bradyrhizobium betae type strain PL7HG1T.</title>
        <authorList>
            <person name="Bromfield E.S.P."/>
            <person name="Cloutier S."/>
        </authorList>
    </citation>
    <scope>NUCLEOTIDE SEQUENCE [LARGE SCALE GENOMIC DNA]</scope>
    <source>
        <strain evidence="2">PL7HG1</strain>
    </source>
</reference>
<evidence type="ECO:0000313" key="1">
    <source>
        <dbReference type="EMBL" id="QFI74785.1"/>
    </source>
</evidence>
<proteinExistence type="predicted"/>
<sequence length="110" mass="11765">MAVHHAGSGEVVDLRPLGAKLHDARTTAIVKTDTFEAVRLIVPAGREIASHRVDGEITLFCIEGCVRLGLSDTEMELSAGEWLYLDGGAAHSVTGIKDASLLLTIHFQSK</sequence>
<evidence type="ECO:0000313" key="2">
    <source>
        <dbReference type="Proteomes" id="UP000325641"/>
    </source>
</evidence>
<dbReference type="KEGG" id="bbet:F8237_21665"/>
<dbReference type="RefSeq" id="WP_028133489.1">
    <property type="nucleotide sequence ID" value="NZ_CP044543.1"/>
</dbReference>
<dbReference type="EMBL" id="CP044543">
    <property type="protein sequence ID" value="QFI74785.1"/>
    <property type="molecule type" value="Genomic_DNA"/>
</dbReference>